<evidence type="ECO:0000313" key="1">
    <source>
        <dbReference type="EMBL" id="MBA2949668.1"/>
    </source>
</evidence>
<sequence length="45" mass="4880">MIGLLARVGDRSSLPLLAAYRDHTVLGGTAADTIRHINNRTTMET</sequence>
<dbReference type="AlphaFoldDB" id="A0A7W0IBQ3"/>
<name>A0A7W0IBQ3_9ACTN</name>
<accession>A0A7W0IBQ3</accession>
<evidence type="ECO:0000313" key="2">
    <source>
        <dbReference type="Proteomes" id="UP000545761"/>
    </source>
</evidence>
<reference evidence="1 2" key="1">
    <citation type="submission" date="2020-07" db="EMBL/GenBank/DDBJ databases">
        <title>Streptomyces isolated from Indian soil.</title>
        <authorList>
            <person name="Mandal S."/>
            <person name="Maiti P.K."/>
        </authorList>
    </citation>
    <scope>NUCLEOTIDE SEQUENCE [LARGE SCALE GENOMIC DNA]</scope>
    <source>
        <strain evidence="1 2">PSKA28</strain>
    </source>
</reference>
<gene>
    <name evidence="1" type="ORF">H1D24_28585</name>
</gene>
<organism evidence="1 2">
    <name type="scientific">Streptomyces himalayensis subsp. himalayensis</name>
    <dbReference type="NCBI Taxonomy" id="2756131"/>
    <lineage>
        <taxon>Bacteria</taxon>
        <taxon>Bacillati</taxon>
        <taxon>Actinomycetota</taxon>
        <taxon>Actinomycetes</taxon>
        <taxon>Kitasatosporales</taxon>
        <taxon>Streptomycetaceae</taxon>
        <taxon>Streptomyces</taxon>
        <taxon>Streptomyces himalayensis</taxon>
    </lineage>
</organism>
<dbReference type="RefSeq" id="WP_181660591.1">
    <property type="nucleotide sequence ID" value="NZ_JACEHE010000020.1"/>
</dbReference>
<comment type="caution">
    <text evidence="1">The sequence shown here is derived from an EMBL/GenBank/DDBJ whole genome shotgun (WGS) entry which is preliminary data.</text>
</comment>
<proteinExistence type="predicted"/>
<dbReference type="EMBL" id="JACEHE010000020">
    <property type="protein sequence ID" value="MBA2949668.1"/>
    <property type="molecule type" value="Genomic_DNA"/>
</dbReference>
<dbReference type="Proteomes" id="UP000545761">
    <property type="component" value="Unassembled WGS sequence"/>
</dbReference>
<protein>
    <submittedName>
        <fullName evidence="1">Uncharacterized protein</fullName>
    </submittedName>
</protein>